<dbReference type="AlphaFoldDB" id="A0A090NI25"/>
<dbReference type="Proteomes" id="UP000017944">
    <property type="component" value="Unassembled WGS sequence"/>
</dbReference>
<proteinExistence type="predicted"/>
<comment type="caution">
    <text evidence="1">The sequence shown here is derived from an EMBL/GenBank/DDBJ whole genome shotgun (WGS) entry which is preliminary data.</text>
</comment>
<accession>A0A090NI25</accession>
<sequence length="35" mass="4061">MGNYRVRMVLLVAKVGPSYQQVTDRHDKLHDQYAA</sequence>
<reference evidence="1 2" key="1">
    <citation type="submission" date="2013-10" db="EMBL/GenBank/DDBJ databases">
        <title>Draft genomes and the virulence plasmids of Sd1617 vaccine constructs: WRSd3 and WRSd5.</title>
        <authorList>
            <person name="Aksomboon Vongsawan A."/>
            <person name="Venkatesan M.M."/>
            <person name="Vaisvil B."/>
            <person name="Emel G."/>
            <person name="Kepatral V."/>
            <person name="Sethabutr O."/>
            <person name="Serichantalergs O."/>
            <person name="Mason C."/>
        </authorList>
    </citation>
    <scope>NUCLEOTIDE SEQUENCE [LARGE SCALE GENOMIC DNA]</scope>
    <source>
        <strain evidence="1 2">WRSd3</strain>
    </source>
</reference>
<evidence type="ECO:0000313" key="1">
    <source>
        <dbReference type="EMBL" id="ESU79641.1"/>
    </source>
</evidence>
<name>A0A090NI25_SHIDY</name>
<gene>
    <name evidence="1" type="ORF">WRSd3_02003</name>
</gene>
<dbReference type="EMBL" id="AXUT01000150">
    <property type="protein sequence ID" value="ESU79641.1"/>
    <property type="molecule type" value="Genomic_DNA"/>
</dbReference>
<evidence type="ECO:0000313" key="2">
    <source>
        <dbReference type="Proteomes" id="UP000017944"/>
    </source>
</evidence>
<protein>
    <submittedName>
        <fullName evidence="1">Uncharacterized protein</fullName>
    </submittedName>
</protein>
<organism evidence="1 2">
    <name type="scientific">Shigella dysenteriae WRSd3</name>
    <dbReference type="NCBI Taxonomy" id="1401327"/>
    <lineage>
        <taxon>Bacteria</taxon>
        <taxon>Pseudomonadati</taxon>
        <taxon>Pseudomonadota</taxon>
        <taxon>Gammaproteobacteria</taxon>
        <taxon>Enterobacterales</taxon>
        <taxon>Enterobacteriaceae</taxon>
        <taxon>Shigella</taxon>
    </lineage>
</organism>